<evidence type="ECO:0000256" key="5">
    <source>
        <dbReference type="ARBA" id="ARBA00022617"/>
    </source>
</evidence>
<keyword evidence="6" id="KW-0812">Transmembrane</keyword>
<keyword evidence="5 13" id="KW-0349">Heme</keyword>
<evidence type="ECO:0000256" key="7">
    <source>
        <dbReference type="ARBA" id="ARBA00022723"/>
    </source>
</evidence>
<keyword evidence="7 13" id="KW-0479">Metal-binding</keyword>
<sequence>MFPAFVVAFLAIAILVRRARYKSLGFLRGPPSPSFLLGNNYEIENQEDGTLVEDKWFKEYGTAFRYTRSLGLEMLMVADAKALQYILHTSGYRFPKSRDSRELALRVLGKGIVWAEGQVHQRQRKAMNPAFSASQLKQFLNLFQVSVDKANKWGQMLQDKKGGDTLDVAQWLPRATLDVIGESAFDFKFDALDNKSSELSDAMRHAVDDSHDPSQLLILFRTWRRRLALPDFVTEFIDSLPITKEDFRFEHFLKTSKKVGKELLESKGEDAAARDEKDILSVLVRSNRAEDIKKRMNEDEVLSQIATLILAGHETTAYTMCWILYELAMRPEQQEKIVEELAEIRLRNPTDYLTAQEYDSMPFFNAVVKEGLRLHPVVARLNRVAGQDDVIPLAESVKSTSGDYMSHIPVKKGQNITIDIFRYNRLTSVWGEDASEWNPGRFLNRDLKDQLSLGVYSNVVTFSGGVRACIGWRFAVMEMQALLAGILQTFEFAVPPGLDLVTCPTMNATAGPMLRDQKDKGIHLPLVVRARAKPIV</sequence>
<evidence type="ECO:0000313" key="15">
    <source>
        <dbReference type="EMBL" id="KAF5371755.1"/>
    </source>
</evidence>
<dbReference type="InterPro" id="IPR017972">
    <property type="entry name" value="Cyt_P450_CS"/>
</dbReference>
<evidence type="ECO:0000256" key="9">
    <source>
        <dbReference type="ARBA" id="ARBA00023002"/>
    </source>
</evidence>
<evidence type="ECO:0008006" key="17">
    <source>
        <dbReference type="Google" id="ProtNLM"/>
    </source>
</evidence>
<comment type="pathway">
    <text evidence="3">Secondary metabolite biosynthesis; terpenoid biosynthesis.</text>
</comment>
<evidence type="ECO:0000256" key="12">
    <source>
        <dbReference type="ARBA" id="ARBA00023136"/>
    </source>
</evidence>
<evidence type="ECO:0000256" key="3">
    <source>
        <dbReference type="ARBA" id="ARBA00004721"/>
    </source>
</evidence>
<gene>
    <name evidence="15" type="ORF">D9758_003488</name>
</gene>
<dbReference type="InterPro" id="IPR036396">
    <property type="entry name" value="Cyt_P450_sf"/>
</dbReference>
<protein>
    <recommendedName>
        <fullName evidence="17">Cytochrome P450</fullName>
    </recommendedName>
</protein>
<dbReference type="EMBL" id="JAACJM010000007">
    <property type="protein sequence ID" value="KAF5371755.1"/>
    <property type="molecule type" value="Genomic_DNA"/>
</dbReference>
<keyword evidence="8" id="KW-1133">Transmembrane helix</keyword>
<dbReference type="InterPro" id="IPR050121">
    <property type="entry name" value="Cytochrome_P450_monoxygenase"/>
</dbReference>
<keyword evidence="9 14" id="KW-0560">Oxidoreductase</keyword>
<comment type="subcellular location">
    <subcellularLocation>
        <location evidence="2">Membrane</location>
    </subcellularLocation>
</comment>
<dbReference type="Proteomes" id="UP000559256">
    <property type="component" value="Unassembled WGS sequence"/>
</dbReference>
<dbReference type="InterPro" id="IPR002401">
    <property type="entry name" value="Cyt_P450_E_grp-I"/>
</dbReference>
<comment type="similarity">
    <text evidence="4 14">Belongs to the cytochrome P450 family.</text>
</comment>
<dbReference type="InterPro" id="IPR001128">
    <property type="entry name" value="Cyt_P450"/>
</dbReference>
<keyword evidence="12" id="KW-0472">Membrane</keyword>
<dbReference type="PRINTS" id="PR00385">
    <property type="entry name" value="P450"/>
</dbReference>
<dbReference type="GO" id="GO:0016705">
    <property type="term" value="F:oxidoreductase activity, acting on paired donors, with incorporation or reduction of molecular oxygen"/>
    <property type="evidence" value="ECO:0007669"/>
    <property type="project" value="InterPro"/>
</dbReference>
<dbReference type="Gene3D" id="1.10.630.10">
    <property type="entry name" value="Cytochrome P450"/>
    <property type="match status" value="1"/>
</dbReference>
<evidence type="ECO:0000313" key="16">
    <source>
        <dbReference type="Proteomes" id="UP000559256"/>
    </source>
</evidence>
<dbReference type="OrthoDB" id="1470350at2759"/>
<evidence type="ECO:0000256" key="11">
    <source>
        <dbReference type="ARBA" id="ARBA00023033"/>
    </source>
</evidence>
<keyword evidence="11 14" id="KW-0503">Monooxygenase</keyword>
<keyword evidence="16" id="KW-1185">Reference proteome</keyword>
<comment type="cofactor">
    <cofactor evidence="1 13">
        <name>heme</name>
        <dbReference type="ChEBI" id="CHEBI:30413"/>
    </cofactor>
</comment>
<accession>A0A8H5GVM9</accession>
<dbReference type="PROSITE" id="PS00086">
    <property type="entry name" value="CYTOCHROME_P450"/>
    <property type="match status" value="1"/>
</dbReference>
<proteinExistence type="inferred from homology"/>
<dbReference type="GO" id="GO:0016020">
    <property type="term" value="C:membrane"/>
    <property type="evidence" value="ECO:0007669"/>
    <property type="project" value="UniProtKB-SubCell"/>
</dbReference>
<dbReference type="GO" id="GO:0005506">
    <property type="term" value="F:iron ion binding"/>
    <property type="evidence" value="ECO:0007669"/>
    <property type="project" value="InterPro"/>
</dbReference>
<dbReference type="Pfam" id="PF00067">
    <property type="entry name" value="p450"/>
    <property type="match status" value="1"/>
</dbReference>
<evidence type="ECO:0000256" key="2">
    <source>
        <dbReference type="ARBA" id="ARBA00004370"/>
    </source>
</evidence>
<evidence type="ECO:0000256" key="6">
    <source>
        <dbReference type="ARBA" id="ARBA00022692"/>
    </source>
</evidence>
<organism evidence="15 16">
    <name type="scientific">Tetrapyrgos nigripes</name>
    <dbReference type="NCBI Taxonomy" id="182062"/>
    <lineage>
        <taxon>Eukaryota</taxon>
        <taxon>Fungi</taxon>
        <taxon>Dikarya</taxon>
        <taxon>Basidiomycota</taxon>
        <taxon>Agaricomycotina</taxon>
        <taxon>Agaricomycetes</taxon>
        <taxon>Agaricomycetidae</taxon>
        <taxon>Agaricales</taxon>
        <taxon>Marasmiineae</taxon>
        <taxon>Marasmiaceae</taxon>
        <taxon>Tetrapyrgos</taxon>
    </lineage>
</organism>
<name>A0A8H5GVM9_9AGAR</name>
<dbReference type="GO" id="GO:0004497">
    <property type="term" value="F:monooxygenase activity"/>
    <property type="evidence" value="ECO:0007669"/>
    <property type="project" value="UniProtKB-KW"/>
</dbReference>
<evidence type="ECO:0000256" key="10">
    <source>
        <dbReference type="ARBA" id="ARBA00023004"/>
    </source>
</evidence>
<dbReference type="PRINTS" id="PR00463">
    <property type="entry name" value="EP450I"/>
</dbReference>
<evidence type="ECO:0000256" key="8">
    <source>
        <dbReference type="ARBA" id="ARBA00022989"/>
    </source>
</evidence>
<dbReference type="SUPFAM" id="SSF48264">
    <property type="entry name" value="Cytochrome P450"/>
    <property type="match status" value="1"/>
</dbReference>
<comment type="caution">
    <text evidence="15">The sequence shown here is derived from an EMBL/GenBank/DDBJ whole genome shotgun (WGS) entry which is preliminary data.</text>
</comment>
<keyword evidence="10 13" id="KW-0408">Iron</keyword>
<dbReference type="AlphaFoldDB" id="A0A8H5GVM9"/>
<dbReference type="PANTHER" id="PTHR24305">
    <property type="entry name" value="CYTOCHROME P450"/>
    <property type="match status" value="1"/>
</dbReference>
<evidence type="ECO:0000256" key="14">
    <source>
        <dbReference type="RuleBase" id="RU000461"/>
    </source>
</evidence>
<feature type="binding site" description="axial binding residue" evidence="13">
    <location>
        <position position="469"/>
    </location>
    <ligand>
        <name>heme</name>
        <dbReference type="ChEBI" id="CHEBI:30413"/>
    </ligand>
    <ligandPart>
        <name>Fe</name>
        <dbReference type="ChEBI" id="CHEBI:18248"/>
    </ligandPart>
</feature>
<evidence type="ECO:0000256" key="13">
    <source>
        <dbReference type="PIRSR" id="PIRSR602401-1"/>
    </source>
</evidence>
<reference evidence="15 16" key="1">
    <citation type="journal article" date="2020" name="ISME J.">
        <title>Uncovering the hidden diversity of litter-decomposition mechanisms in mushroom-forming fungi.</title>
        <authorList>
            <person name="Floudas D."/>
            <person name="Bentzer J."/>
            <person name="Ahren D."/>
            <person name="Johansson T."/>
            <person name="Persson P."/>
            <person name="Tunlid A."/>
        </authorList>
    </citation>
    <scope>NUCLEOTIDE SEQUENCE [LARGE SCALE GENOMIC DNA]</scope>
    <source>
        <strain evidence="15 16">CBS 291.85</strain>
    </source>
</reference>
<evidence type="ECO:0000256" key="1">
    <source>
        <dbReference type="ARBA" id="ARBA00001971"/>
    </source>
</evidence>
<dbReference type="GO" id="GO:0020037">
    <property type="term" value="F:heme binding"/>
    <property type="evidence" value="ECO:0007669"/>
    <property type="project" value="InterPro"/>
</dbReference>
<evidence type="ECO:0000256" key="4">
    <source>
        <dbReference type="ARBA" id="ARBA00010617"/>
    </source>
</evidence>
<dbReference type="PANTHER" id="PTHR24305:SF166">
    <property type="entry name" value="CYTOCHROME P450 12A4, MITOCHONDRIAL-RELATED"/>
    <property type="match status" value="1"/>
</dbReference>